<evidence type="ECO:0008006" key="3">
    <source>
        <dbReference type="Google" id="ProtNLM"/>
    </source>
</evidence>
<dbReference type="Gene3D" id="3.30.420.10">
    <property type="entry name" value="Ribonuclease H-like superfamily/Ribonuclease H"/>
    <property type="match status" value="1"/>
</dbReference>
<protein>
    <recommendedName>
        <fullName evidence="3">RNase H type-1 domain-containing protein</fullName>
    </recommendedName>
</protein>
<dbReference type="InterPro" id="IPR012337">
    <property type="entry name" value="RNaseH-like_sf"/>
</dbReference>
<dbReference type="Gramene" id="C.cajan_25076.t">
    <property type="protein sequence ID" value="C.cajan_25076.t"/>
    <property type="gene ID" value="C.cajan_25076"/>
</dbReference>
<dbReference type="GO" id="GO:0003676">
    <property type="term" value="F:nucleic acid binding"/>
    <property type="evidence" value="ECO:0007669"/>
    <property type="project" value="InterPro"/>
</dbReference>
<evidence type="ECO:0000313" key="1">
    <source>
        <dbReference type="EMBL" id="KYP52544.1"/>
    </source>
</evidence>
<dbReference type="InterPro" id="IPR036397">
    <property type="entry name" value="RNaseH_sf"/>
</dbReference>
<evidence type="ECO:0000313" key="2">
    <source>
        <dbReference type="Proteomes" id="UP000075243"/>
    </source>
</evidence>
<dbReference type="SUPFAM" id="SSF53098">
    <property type="entry name" value="Ribonuclease H-like"/>
    <property type="match status" value="2"/>
</dbReference>
<dbReference type="EMBL" id="KQ483422">
    <property type="protein sequence ID" value="KYP52544.1"/>
    <property type="molecule type" value="Genomic_DNA"/>
</dbReference>
<dbReference type="AlphaFoldDB" id="A0A151SCK4"/>
<feature type="non-terminal residue" evidence="1">
    <location>
        <position position="1"/>
    </location>
</feature>
<keyword evidence="2" id="KW-1185">Reference proteome</keyword>
<gene>
    <name evidence="1" type="ORF">KK1_025498</name>
</gene>
<dbReference type="PANTHER" id="PTHR48475:SF2">
    <property type="entry name" value="RIBONUCLEASE H"/>
    <property type="match status" value="1"/>
</dbReference>
<sequence>PNHVTLEQSLKFGFKVTNNQAEYEVLLVGLRLAHDLGARRRYFHMASQKISSFDEFTIHHVPREQNARVDLLSKLDSTKRPGKHRTIIQETLHSPSLDDKVVNTSDSGYAAKAANKVILRELKKRMGNAKGQWVEELPSILWAYHCTPQSTTQETPYRLTYGADTMIPVEFGETSHRCQVFDSEQNVQETAIDLDLIDELREEARIHEEACKLRASRSYNTRICPRSF</sequence>
<accession>A0A151SCK4</accession>
<reference evidence="1" key="1">
    <citation type="journal article" date="2012" name="Nat. Biotechnol.">
        <title>Draft genome sequence of pigeonpea (Cajanus cajan), an orphan legume crop of resource-poor farmers.</title>
        <authorList>
            <person name="Varshney R.K."/>
            <person name="Chen W."/>
            <person name="Li Y."/>
            <person name="Bharti A.K."/>
            <person name="Saxena R.K."/>
            <person name="Schlueter J.A."/>
            <person name="Donoghue M.T."/>
            <person name="Azam S."/>
            <person name="Fan G."/>
            <person name="Whaley A.M."/>
            <person name="Farmer A.D."/>
            <person name="Sheridan J."/>
            <person name="Iwata A."/>
            <person name="Tuteja R."/>
            <person name="Penmetsa R.V."/>
            <person name="Wu W."/>
            <person name="Upadhyaya H.D."/>
            <person name="Yang S.P."/>
            <person name="Shah T."/>
            <person name="Saxena K.B."/>
            <person name="Michael T."/>
            <person name="McCombie W.R."/>
            <person name="Yang B."/>
            <person name="Zhang G."/>
            <person name="Yang H."/>
            <person name="Wang J."/>
            <person name="Spillane C."/>
            <person name="Cook D.R."/>
            <person name="May G.D."/>
            <person name="Xu X."/>
            <person name="Jackson S.A."/>
        </authorList>
    </citation>
    <scope>NUCLEOTIDE SEQUENCE [LARGE SCALE GENOMIC DNA]</scope>
</reference>
<organism evidence="1 2">
    <name type="scientific">Cajanus cajan</name>
    <name type="common">Pigeon pea</name>
    <name type="synonym">Cajanus indicus</name>
    <dbReference type="NCBI Taxonomy" id="3821"/>
    <lineage>
        <taxon>Eukaryota</taxon>
        <taxon>Viridiplantae</taxon>
        <taxon>Streptophyta</taxon>
        <taxon>Embryophyta</taxon>
        <taxon>Tracheophyta</taxon>
        <taxon>Spermatophyta</taxon>
        <taxon>Magnoliopsida</taxon>
        <taxon>eudicotyledons</taxon>
        <taxon>Gunneridae</taxon>
        <taxon>Pentapetalae</taxon>
        <taxon>rosids</taxon>
        <taxon>fabids</taxon>
        <taxon>Fabales</taxon>
        <taxon>Fabaceae</taxon>
        <taxon>Papilionoideae</taxon>
        <taxon>50 kb inversion clade</taxon>
        <taxon>NPAAA clade</taxon>
        <taxon>indigoferoid/millettioid clade</taxon>
        <taxon>Phaseoleae</taxon>
        <taxon>Cajanus</taxon>
    </lineage>
</organism>
<name>A0A151SCK4_CAJCA</name>
<proteinExistence type="predicted"/>
<dbReference type="Proteomes" id="UP000075243">
    <property type="component" value="Unassembled WGS sequence"/>
</dbReference>
<dbReference type="PANTHER" id="PTHR48475">
    <property type="entry name" value="RIBONUCLEASE H"/>
    <property type="match status" value="1"/>
</dbReference>